<evidence type="ECO:0000259" key="3">
    <source>
        <dbReference type="PROSITE" id="PS51852"/>
    </source>
</evidence>
<feature type="compositionally biased region" description="Pro residues" evidence="1">
    <location>
        <begin position="995"/>
        <end position="1006"/>
    </location>
</feature>
<feature type="region of interest" description="Disordered" evidence="1">
    <location>
        <begin position="990"/>
        <end position="1015"/>
    </location>
</feature>
<dbReference type="CDD" id="cd22207">
    <property type="entry name" value="pseudoGTPaseD_p190RhoGAP"/>
    <property type="match status" value="1"/>
</dbReference>
<keyword evidence="6" id="KW-1185">Reference proteome</keyword>
<evidence type="ECO:0000259" key="2">
    <source>
        <dbReference type="PROSITE" id="PS50238"/>
    </source>
</evidence>
<dbReference type="EMBL" id="CAEY01000164">
    <property type="status" value="NOT_ANNOTATED_CDS"/>
    <property type="molecule type" value="Genomic_DNA"/>
</dbReference>
<dbReference type="InterPro" id="IPR000198">
    <property type="entry name" value="RhoGAP_dom"/>
</dbReference>
<evidence type="ECO:0000313" key="5">
    <source>
        <dbReference type="EnsemblMetazoa" id="tetur13g01000.1"/>
    </source>
</evidence>
<dbReference type="Gene3D" id="3.40.50.300">
    <property type="entry name" value="P-loop containing nucleotide triphosphate hydrolases"/>
    <property type="match status" value="1"/>
</dbReference>
<feature type="domain" description="Rho-GAP" evidence="2">
    <location>
        <begin position="1595"/>
        <end position="1785"/>
    </location>
</feature>
<feature type="compositionally biased region" description="Low complexity" evidence="1">
    <location>
        <begin position="1028"/>
        <end position="1043"/>
    </location>
</feature>
<dbReference type="SMART" id="SM00173">
    <property type="entry name" value="RAS"/>
    <property type="match status" value="1"/>
</dbReference>
<dbReference type="PROSITE" id="PS50238">
    <property type="entry name" value="RHOGAP"/>
    <property type="match status" value="1"/>
</dbReference>
<feature type="region of interest" description="Disordered" evidence="1">
    <location>
        <begin position="1207"/>
        <end position="1261"/>
    </location>
</feature>
<feature type="region of interest" description="Disordered" evidence="1">
    <location>
        <begin position="1551"/>
        <end position="1598"/>
    </location>
</feature>
<feature type="compositionally biased region" description="Basic and acidic residues" evidence="1">
    <location>
        <begin position="1551"/>
        <end position="1577"/>
    </location>
</feature>
<dbReference type="InterPro" id="IPR008936">
    <property type="entry name" value="Rho_GTPase_activation_prot"/>
</dbReference>
<feature type="region of interest" description="Disordered" evidence="1">
    <location>
        <begin position="1295"/>
        <end position="1316"/>
    </location>
</feature>
<dbReference type="Gene3D" id="1.10.10.440">
    <property type="entry name" value="FF domain"/>
    <property type="match status" value="2"/>
</dbReference>
<feature type="region of interest" description="Disordered" evidence="1">
    <location>
        <begin position="1028"/>
        <end position="1050"/>
    </location>
</feature>
<dbReference type="GO" id="GO:0005829">
    <property type="term" value="C:cytosol"/>
    <property type="evidence" value="ECO:0007669"/>
    <property type="project" value="TreeGrafter"/>
</dbReference>
<dbReference type="GO" id="GO:0050770">
    <property type="term" value="P:regulation of axonogenesis"/>
    <property type="evidence" value="ECO:0007669"/>
    <property type="project" value="TreeGrafter"/>
</dbReference>
<dbReference type="PANTHER" id="PTHR46005:SF4">
    <property type="entry name" value="RHO GTPASE-ACTIVATING PROTEIN 190"/>
    <property type="match status" value="1"/>
</dbReference>
<dbReference type="GO" id="GO:0008361">
    <property type="term" value="P:regulation of cell size"/>
    <property type="evidence" value="ECO:0007669"/>
    <property type="project" value="TreeGrafter"/>
</dbReference>
<evidence type="ECO:0000313" key="6">
    <source>
        <dbReference type="Proteomes" id="UP000015104"/>
    </source>
</evidence>
<dbReference type="SUPFAM" id="SSF48350">
    <property type="entry name" value="GTPase activation domain, GAP"/>
    <property type="match status" value="1"/>
</dbReference>
<dbReference type="InterPro" id="IPR051978">
    <property type="entry name" value="Rho-GAP_domain"/>
</dbReference>
<dbReference type="SUPFAM" id="SSF52540">
    <property type="entry name" value="P-loop containing nucleoside triphosphate hydrolases"/>
    <property type="match status" value="1"/>
</dbReference>
<dbReference type="PANTHER" id="PTHR46005">
    <property type="entry name" value="RHO GTPASE-ACTIVATING PROTEIN 190"/>
    <property type="match status" value="1"/>
</dbReference>
<reference evidence="5" key="2">
    <citation type="submission" date="2015-06" db="UniProtKB">
        <authorList>
            <consortium name="EnsemblMetazoa"/>
        </authorList>
    </citation>
    <scope>IDENTIFICATION</scope>
</reference>
<dbReference type="Proteomes" id="UP000015104">
    <property type="component" value="Unassembled WGS sequence"/>
</dbReference>
<dbReference type="InterPro" id="IPR036517">
    <property type="entry name" value="FF_domain_sf"/>
</dbReference>
<dbReference type="InterPro" id="IPR039006">
    <property type="entry name" value="RhoGAP_pG2"/>
</dbReference>
<accession>T1KJS5</accession>
<feature type="compositionally biased region" description="Acidic residues" evidence="1">
    <location>
        <begin position="1208"/>
        <end position="1220"/>
    </location>
</feature>
<dbReference type="Pfam" id="PF23083">
    <property type="entry name" value="FF_RHG35_4th"/>
    <property type="match status" value="1"/>
</dbReference>
<dbReference type="SMART" id="SM00324">
    <property type="entry name" value="RhoGAP"/>
    <property type="match status" value="1"/>
</dbReference>
<dbReference type="EnsemblMetazoa" id="tetur13g01000.1">
    <property type="protein sequence ID" value="tetur13g01000.1"/>
    <property type="gene ID" value="tetur13g01000"/>
</dbReference>
<dbReference type="InterPro" id="IPR045786">
    <property type="entry name" value="RhoGAP_pG1_pG2"/>
</dbReference>
<dbReference type="InterPro" id="IPR027417">
    <property type="entry name" value="P-loop_NTPase"/>
</dbReference>
<dbReference type="Pfam" id="PF00620">
    <property type="entry name" value="RhoGAP"/>
    <property type="match status" value="1"/>
</dbReference>
<evidence type="ECO:0000259" key="4">
    <source>
        <dbReference type="PROSITE" id="PS51853"/>
    </source>
</evidence>
<feature type="domain" description="PG2 pseudoGTPase" evidence="4">
    <location>
        <begin position="803"/>
        <end position="977"/>
    </location>
</feature>
<feature type="compositionally biased region" description="Pro residues" evidence="1">
    <location>
        <begin position="1231"/>
        <end position="1246"/>
    </location>
</feature>
<feature type="compositionally biased region" description="Polar residues" evidence="1">
    <location>
        <begin position="1457"/>
        <end position="1467"/>
    </location>
</feature>
<feature type="compositionally biased region" description="Basic and acidic residues" evidence="1">
    <location>
        <begin position="1396"/>
        <end position="1407"/>
    </location>
</feature>
<name>T1KJS5_TETUR</name>
<dbReference type="GO" id="GO:0007266">
    <property type="term" value="P:Rho protein signal transduction"/>
    <property type="evidence" value="ECO:0007669"/>
    <property type="project" value="TreeGrafter"/>
</dbReference>
<proteinExistence type="predicted"/>
<protein>
    <recommendedName>
        <fullName evidence="7">Rho-GAP domain-containing protein</fullName>
    </recommendedName>
</protein>
<dbReference type="InterPro" id="IPR032835">
    <property type="entry name" value="RhoGAP-FF1"/>
</dbReference>
<dbReference type="Gene3D" id="1.10.555.10">
    <property type="entry name" value="Rho GTPase activation protein"/>
    <property type="match status" value="1"/>
</dbReference>
<dbReference type="Pfam" id="PF19518">
    <property type="entry name" value="RhoGAP_pG1_pG2"/>
    <property type="match status" value="1"/>
</dbReference>
<dbReference type="GO" id="GO:0005096">
    <property type="term" value="F:GTPase activator activity"/>
    <property type="evidence" value="ECO:0007669"/>
    <property type="project" value="TreeGrafter"/>
</dbReference>
<dbReference type="InterPro" id="IPR039007">
    <property type="entry name" value="pG1"/>
</dbReference>
<dbReference type="STRING" id="32264.T1KJS5"/>
<feature type="region of interest" description="Disordered" evidence="1">
    <location>
        <begin position="1376"/>
        <end position="1467"/>
    </location>
</feature>
<feature type="compositionally biased region" description="Basic residues" evidence="1">
    <location>
        <begin position="1426"/>
        <end position="1441"/>
    </location>
</feature>
<dbReference type="Pfam" id="PF16512">
    <property type="entry name" value="RhoGAP-FF1"/>
    <property type="match status" value="1"/>
</dbReference>
<feature type="domain" description="PG1 pseudoGTPase" evidence="3">
    <location>
        <begin position="601"/>
        <end position="785"/>
    </location>
</feature>
<dbReference type="InterPro" id="IPR057284">
    <property type="entry name" value="FF_RHG35_4th"/>
</dbReference>
<reference evidence="6" key="1">
    <citation type="submission" date="2011-08" db="EMBL/GenBank/DDBJ databases">
        <authorList>
            <person name="Rombauts S."/>
        </authorList>
    </citation>
    <scope>NUCLEOTIDE SEQUENCE</scope>
    <source>
        <strain evidence="6">London</strain>
    </source>
</reference>
<dbReference type="PROSITE" id="PS51853">
    <property type="entry name" value="PG2"/>
    <property type="match status" value="1"/>
</dbReference>
<dbReference type="HOGENOM" id="CLU_004268_0_0_1"/>
<evidence type="ECO:0000256" key="1">
    <source>
        <dbReference type="SAM" id="MobiDB-lite"/>
    </source>
</evidence>
<organism evidence="5 6">
    <name type="scientific">Tetranychus urticae</name>
    <name type="common">Two-spotted spider mite</name>
    <dbReference type="NCBI Taxonomy" id="32264"/>
    <lineage>
        <taxon>Eukaryota</taxon>
        <taxon>Metazoa</taxon>
        <taxon>Ecdysozoa</taxon>
        <taxon>Arthropoda</taxon>
        <taxon>Chelicerata</taxon>
        <taxon>Arachnida</taxon>
        <taxon>Acari</taxon>
        <taxon>Acariformes</taxon>
        <taxon>Trombidiformes</taxon>
        <taxon>Prostigmata</taxon>
        <taxon>Eleutherengona</taxon>
        <taxon>Raphignathae</taxon>
        <taxon>Tetranychoidea</taxon>
        <taxon>Tetranychidae</taxon>
        <taxon>Tetranychus</taxon>
    </lineage>
</organism>
<dbReference type="PROSITE" id="PS51852">
    <property type="entry name" value="PG1"/>
    <property type="match status" value="1"/>
</dbReference>
<sequence length="1795" mass="204243">MAKKVENHQHLSPKTFNVAVVGLSGSEKEKGCMGVGKSCLCNRFVRPFADDYHTDHISVLSQTDFSGRVVNNDHWLYWGEVTKLVDEGAEVTFSVIEQTEFIDDSCFQPFKTGKTEPYYKRCAATRLCSAEKLMYICKNQLGIEKEYEQKYLNDGRFLVDAFVCVFDVSEVQGRSLDKAIEYTGLILNNLIKTKKPVVLVTTKHDEANEFYLREAEKLVNRKEFRGIVPIVETSAHDNVNVDNAFITCLQLLDRNRRGGLKIVPYYDALRERKAILDIAHDAYQSLIRNQITDYRALWNPAFKKLSQSSEFLHYCDLFGQENAHKSFKRHVKKLKDDYLSRKMQTYLRLLPVVLGEMLPDIDSMGENCDWNSAKIKLRTHPDFDRYFINNLDQPWHELDVESTESRIPFDLLNTHEAEICFREHRASLESEDRRKELKHQFSQLLAETGYVTPGKSFNEVRILFMGRECYESLSEQDLYEIYSEHQRSLTERAKLAFQELLLENSELFYHFAAISPGNAITQNDIFKINEAIKEDIRYKALDRLEQERTLMLLRHLGFIHGPIREHCPTYPDCMDVLIEKFVATQPSRPPPFLRYSQWIPNSDNTNLKIVILGSGGLAEDLSSAIKKINESFEYEKIRYTLDFRIIDGDVDLPEYSFQANDFVPQGLFCVYSNHQTLEYIRDSMEKTLLSNLEADDRLPFHGLPMVILFAADSNINEKDIIFLREEGQNRAKSLQCPFIDITHLMSSSSQSLEEVDDDEETMFDKNSVRSALSALIESIQRRVGLIQIYQSLPEQSMITPDLRILMCLFCGDPYSIEKAVNPFLSHNLCFVTSINSLITDVTFNDGNKLVEFILTSYHGAGAYRDELLHGFILIYSTHRKSSLNTLSAFSNNIPNTPTQIVAVIDNDNPTSASLAASSTPAEVYYSNTDLSTQLIEEGNTLAEKLAVHFITLTSPSAVPKASDFIPFFMEAWDRKPQIEKAFELDETDFFMEQRSPPPPPIPPPIPSRQESYNIPKGSLSTLASLTTSNNTATNTTNTSSTNNEPLDYGQDSEGIYEQLQSDRKSIENDNAPINTYGVRVASDDSEIYSTVFNQDNDHELVKPSQIKNKNLQSASPPPSYISNFSSSRAPLYQQHQRTMYHSGANISSNEGASPSSLFATGRRQSAGLPNERSTFLMHQYHLKKSNSLKTGNLLQPNDNRSRLHDEIEVSDEITDDDDDTVSSGLSGYGAYPPPPEPAPPDLPPPNRLRKAPSLPVSGHILGQKSFDDAGWMEAYDRSQLGDEYLDNEAASQGYLYDPLKGPPPLKPKPLKSKPGKINLKQFDNITDAVGRMNLSSVSDKRMLVKNRGQSAPSESLDLSLEYSKAKDVYQDRHVYPYGVFPGSDGKPHKIRSLARRAKDSSFEKGSDSDSDWSSLERLQRDPYNRSSRKTSSHKKMRKKRGIPVAPPRLPSFEGPNNLPSGGQHSNSTTNIAAAIQGTVATPPRLLGPTSLDVYDPAKLKIDPLACLHAQPEEDFDLSSNDAAIKQLGMVLKSKSASVVNDIERLNKERREKEKKKLREEEKNEKRRLKEEERQRRNAEKKKKKQVKSNSSSSGPVLEEFAQSETNAIPLFVEKCIYFIEEEGLDSEGIYRVPGNRAHVDLLFHKFDEDPNVSIKELDIPVNAVATALKDFFSKRLPQLIPSYLMDELTDVVSRIPDRKERLIALQELIRKLPLANFEILKFVFRHFVKVTENSRLNSMDSKNLAICWWPTLLPFEFNDMLMFERMRPHLEESVQTMIDQFEYIFCNEEERVLII</sequence>
<dbReference type="eggNOG" id="KOG4271">
    <property type="taxonomic scope" value="Eukaryota"/>
</dbReference>
<evidence type="ECO:0008006" key="7">
    <source>
        <dbReference type="Google" id="ProtNLM"/>
    </source>
</evidence>